<evidence type="ECO:0000313" key="1">
    <source>
        <dbReference type="EMBL" id="CAB5220587.1"/>
    </source>
</evidence>
<organism evidence="1">
    <name type="scientific">uncultured Caudovirales phage</name>
    <dbReference type="NCBI Taxonomy" id="2100421"/>
    <lineage>
        <taxon>Viruses</taxon>
        <taxon>Duplodnaviria</taxon>
        <taxon>Heunggongvirae</taxon>
        <taxon>Uroviricota</taxon>
        <taxon>Caudoviricetes</taxon>
        <taxon>Peduoviridae</taxon>
        <taxon>Maltschvirus</taxon>
        <taxon>Maltschvirus maltsch</taxon>
    </lineage>
</organism>
<reference evidence="1" key="1">
    <citation type="submission" date="2020-05" db="EMBL/GenBank/DDBJ databases">
        <authorList>
            <person name="Chiriac C."/>
            <person name="Salcher M."/>
            <person name="Ghai R."/>
            <person name="Kavagutti S V."/>
        </authorList>
    </citation>
    <scope>NUCLEOTIDE SEQUENCE</scope>
</reference>
<dbReference type="EMBL" id="LR798289">
    <property type="protein sequence ID" value="CAB5220587.1"/>
    <property type="molecule type" value="Genomic_DNA"/>
</dbReference>
<proteinExistence type="predicted"/>
<gene>
    <name evidence="1" type="ORF">UFOVP357_1</name>
</gene>
<sequence length="150" mass="16606">RIIAEIKAMVALPRTSDGISDVLEVKDVFFGDPGVVPQSLMPAIIVEPKSESPDAETTGYDRRSLNVDILLMIDARQYFELDSSEAIGDRTLVQAAELIARWFRQQDKRQLDGLVIDTVVLDTTYDVEPRGNAIVKTGRVSLVISKGFAR</sequence>
<feature type="non-terminal residue" evidence="1">
    <location>
        <position position="1"/>
    </location>
</feature>
<name>A0A6J7WS73_9CAUD</name>
<accession>A0A6J7WS73</accession>
<protein>
    <submittedName>
        <fullName evidence="1">Uncharacterized protein</fullName>
    </submittedName>
</protein>